<evidence type="ECO:0000256" key="1">
    <source>
        <dbReference type="ARBA" id="ARBA00023054"/>
    </source>
</evidence>
<accession>A0A1R3HC93</accession>
<evidence type="ECO:0000256" key="4">
    <source>
        <dbReference type="SAM" id="MobiDB-lite"/>
    </source>
</evidence>
<keyword evidence="2" id="KW-0943">RNA-mediated gene silencing</keyword>
<feature type="compositionally biased region" description="Acidic residues" evidence="4">
    <location>
        <begin position="1"/>
        <end position="11"/>
    </location>
</feature>
<dbReference type="GO" id="GO:0080188">
    <property type="term" value="P:gene silencing by siRNA-directed DNA methylation"/>
    <property type="evidence" value="ECO:0007669"/>
    <property type="project" value="InterPro"/>
</dbReference>
<dbReference type="Gramene" id="OMO67942">
    <property type="protein sequence ID" value="OMO67942"/>
    <property type="gene ID" value="CCACVL1_20181"/>
</dbReference>
<evidence type="ECO:0000256" key="2">
    <source>
        <dbReference type="ARBA" id="ARBA00023158"/>
    </source>
</evidence>
<feature type="compositionally biased region" description="Basic and acidic residues" evidence="4">
    <location>
        <begin position="29"/>
        <end position="42"/>
    </location>
</feature>
<dbReference type="CDD" id="cd12266">
    <property type="entry name" value="RRM_like_XS"/>
    <property type="match status" value="1"/>
</dbReference>
<evidence type="ECO:0000256" key="3">
    <source>
        <dbReference type="SAM" id="Coils"/>
    </source>
</evidence>
<dbReference type="PANTHER" id="PTHR21596">
    <property type="entry name" value="RIBONUCLEASE P SUBUNIT P38"/>
    <property type="match status" value="1"/>
</dbReference>
<dbReference type="InterPro" id="IPR038588">
    <property type="entry name" value="XS_domain_sf"/>
</dbReference>
<gene>
    <name evidence="7" type="ORF">CCACVL1_20181</name>
</gene>
<protein>
    <recommendedName>
        <fullName evidence="9">XH/XS domain-containing protein</fullName>
    </recommendedName>
</protein>
<evidence type="ECO:0008006" key="9">
    <source>
        <dbReference type="Google" id="ProtNLM"/>
    </source>
</evidence>
<dbReference type="Proteomes" id="UP000188268">
    <property type="component" value="Unassembled WGS sequence"/>
</dbReference>
<dbReference type="Pfam" id="PF03469">
    <property type="entry name" value="XH"/>
    <property type="match status" value="1"/>
</dbReference>
<keyword evidence="1 3" id="KW-0175">Coiled coil</keyword>
<name>A0A1R3HC93_COCAP</name>
<sequence length="455" mass="52752">MDISSGDDSDTSDQSKMEIDLVAAMDTSSKPKTEENPPSDCDHEDQIVWPWKGIVANIPTQKADDGRSVGQSGSKLRDELIRRGFNPIRVLPLWNYLGHSGTAIVEFNKDWPGLQKAMSFEKAYEADHHGKKDWLFADKNDGFKSGLYAWVARADDYKSSSLIGEHLRKTGNLKTVSEIMEEEHRKQETLVSDLTNIFETKNKHARELESKCSENFKFLVDAMQEKDKLLQSYNEEIVKRQESAREYSQRMLNDHMKLKSQIETFDHELELRRVELEKRQAMNESERNKLAEELKQGLGELSIGADIDIKRMGELDCKPFVEEMKRRYVNVEEGLPEEKALELCSLWDDHLRNPEWHPFKRVKLDGEGENYQEVIDDNDEKLRDLRNEMGNEVYEAVGSAMEEINEYNPSGRYIVSELWNYKEDRKATLEEGVLHLLELWKAAKSKRKVRIDSES</sequence>
<dbReference type="OMA" id="FAWAEDY"/>
<dbReference type="InterPro" id="IPR005380">
    <property type="entry name" value="XS_domain"/>
</dbReference>
<dbReference type="InterPro" id="IPR045177">
    <property type="entry name" value="FDM1-5/IDN2"/>
</dbReference>
<dbReference type="FunFam" id="3.30.70.2890:FF:000001">
    <property type="entry name" value="Factor of DNA methylation 2"/>
    <property type="match status" value="1"/>
</dbReference>
<dbReference type="OrthoDB" id="1892195at2759"/>
<proteinExistence type="predicted"/>
<dbReference type="AlphaFoldDB" id="A0A1R3HC93"/>
<feature type="domain" description="XS" evidence="5">
    <location>
        <begin position="44"/>
        <end position="159"/>
    </location>
</feature>
<dbReference type="PANTHER" id="PTHR21596:SF65">
    <property type="entry name" value="PROTEIN INVOLVED IN DE NOVO 2-RELATED"/>
    <property type="match status" value="1"/>
</dbReference>
<feature type="coiled-coil region" evidence="3">
    <location>
        <begin position="230"/>
        <end position="293"/>
    </location>
</feature>
<dbReference type="InterPro" id="IPR005379">
    <property type="entry name" value="FDM1-5/IDN2_XH"/>
</dbReference>
<feature type="domain" description="Factor of DNA methylation 1-5/IDN2" evidence="6">
    <location>
        <begin position="310"/>
        <end position="446"/>
    </location>
</feature>
<dbReference type="EMBL" id="AWWV01012325">
    <property type="protein sequence ID" value="OMO67942.1"/>
    <property type="molecule type" value="Genomic_DNA"/>
</dbReference>
<organism evidence="7 8">
    <name type="scientific">Corchorus capsularis</name>
    <name type="common">Jute</name>
    <dbReference type="NCBI Taxonomy" id="210143"/>
    <lineage>
        <taxon>Eukaryota</taxon>
        <taxon>Viridiplantae</taxon>
        <taxon>Streptophyta</taxon>
        <taxon>Embryophyta</taxon>
        <taxon>Tracheophyta</taxon>
        <taxon>Spermatophyta</taxon>
        <taxon>Magnoliopsida</taxon>
        <taxon>eudicotyledons</taxon>
        <taxon>Gunneridae</taxon>
        <taxon>Pentapetalae</taxon>
        <taxon>rosids</taxon>
        <taxon>malvids</taxon>
        <taxon>Malvales</taxon>
        <taxon>Malvaceae</taxon>
        <taxon>Grewioideae</taxon>
        <taxon>Apeibeae</taxon>
        <taxon>Corchorus</taxon>
    </lineage>
</organism>
<evidence type="ECO:0000259" key="6">
    <source>
        <dbReference type="Pfam" id="PF03469"/>
    </source>
</evidence>
<comment type="caution">
    <text evidence="7">The sequence shown here is derived from an EMBL/GenBank/DDBJ whole genome shotgun (WGS) entry which is preliminary data.</text>
</comment>
<keyword evidence="8" id="KW-1185">Reference proteome</keyword>
<dbReference type="Pfam" id="PF03468">
    <property type="entry name" value="XS"/>
    <property type="match status" value="1"/>
</dbReference>
<dbReference type="STRING" id="210143.A0A1R3HC93"/>
<reference evidence="7 8" key="1">
    <citation type="submission" date="2013-09" db="EMBL/GenBank/DDBJ databases">
        <title>Corchorus capsularis genome sequencing.</title>
        <authorList>
            <person name="Alam M."/>
            <person name="Haque M.S."/>
            <person name="Islam M.S."/>
            <person name="Emdad E.M."/>
            <person name="Islam M.M."/>
            <person name="Ahmed B."/>
            <person name="Halim A."/>
            <person name="Hossen Q.M.M."/>
            <person name="Hossain M.Z."/>
            <person name="Ahmed R."/>
            <person name="Khan M.M."/>
            <person name="Islam R."/>
            <person name="Rashid M.M."/>
            <person name="Khan S.A."/>
            <person name="Rahman M.S."/>
            <person name="Alam M."/>
        </authorList>
    </citation>
    <scope>NUCLEOTIDE SEQUENCE [LARGE SCALE GENOMIC DNA]</scope>
    <source>
        <strain evidence="8">cv. CVL-1</strain>
        <tissue evidence="7">Whole seedling</tissue>
    </source>
</reference>
<dbReference type="Gene3D" id="3.30.70.2890">
    <property type="entry name" value="XS domain"/>
    <property type="match status" value="1"/>
</dbReference>
<evidence type="ECO:0000313" key="8">
    <source>
        <dbReference type="Proteomes" id="UP000188268"/>
    </source>
</evidence>
<evidence type="ECO:0000313" key="7">
    <source>
        <dbReference type="EMBL" id="OMO67942.1"/>
    </source>
</evidence>
<feature type="region of interest" description="Disordered" evidence="4">
    <location>
        <begin position="1"/>
        <end position="42"/>
    </location>
</feature>
<evidence type="ECO:0000259" key="5">
    <source>
        <dbReference type="Pfam" id="PF03468"/>
    </source>
</evidence>